<dbReference type="InterPro" id="IPR009060">
    <property type="entry name" value="UBA-like_sf"/>
</dbReference>
<dbReference type="FunFam" id="1.10.287.110:FF:000002">
    <property type="entry name" value="putative tyrosine-protein phosphatase auxilin isoform X2"/>
    <property type="match status" value="1"/>
</dbReference>
<feature type="compositionally biased region" description="Basic and acidic residues" evidence="6">
    <location>
        <begin position="98"/>
        <end position="111"/>
    </location>
</feature>
<dbReference type="Gene3D" id="3.50.50.60">
    <property type="entry name" value="FAD/NAD(P)-binding domain"/>
    <property type="match status" value="1"/>
</dbReference>
<evidence type="ECO:0000256" key="5">
    <source>
        <dbReference type="ARBA" id="ARBA00023033"/>
    </source>
</evidence>
<dbReference type="GO" id="GO:0071949">
    <property type="term" value="F:FAD binding"/>
    <property type="evidence" value="ECO:0007669"/>
    <property type="project" value="InterPro"/>
</dbReference>
<feature type="compositionally biased region" description="Basic and acidic residues" evidence="6">
    <location>
        <begin position="450"/>
        <end position="466"/>
    </location>
</feature>
<dbReference type="Gene3D" id="1.10.287.110">
    <property type="entry name" value="DnaJ domain"/>
    <property type="match status" value="1"/>
</dbReference>
<feature type="region of interest" description="Disordered" evidence="6">
    <location>
        <begin position="298"/>
        <end position="581"/>
    </location>
</feature>
<keyword evidence="5" id="KW-0503">Monooxygenase</keyword>
<keyword evidence="3" id="KW-0274">FAD</keyword>
<feature type="compositionally biased region" description="Basic and acidic residues" evidence="6">
    <location>
        <begin position="298"/>
        <end position="312"/>
    </location>
</feature>
<dbReference type="InterPro" id="IPR036869">
    <property type="entry name" value="J_dom_sf"/>
</dbReference>
<dbReference type="FunFam" id="1.25.40.10:FF:000354">
    <property type="entry name" value="UBA domain-containing protein 7"/>
    <property type="match status" value="1"/>
</dbReference>
<dbReference type="PROSITE" id="PS50030">
    <property type="entry name" value="UBA"/>
    <property type="match status" value="1"/>
</dbReference>
<evidence type="ECO:0000259" key="7">
    <source>
        <dbReference type="PROSITE" id="PS50030"/>
    </source>
</evidence>
<dbReference type="SMART" id="SM00165">
    <property type="entry name" value="UBA"/>
    <property type="match status" value="1"/>
</dbReference>
<dbReference type="Gene3D" id="1.10.8.10">
    <property type="entry name" value="DNA helicase RuvA subunit, C-terminal domain"/>
    <property type="match status" value="1"/>
</dbReference>
<comment type="similarity">
    <text evidence="1">Belongs to the paxM FAD-dependent monooxygenase family.</text>
</comment>
<dbReference type="Pfam" id="PF22562">
    <property type="entry name" value="UBA_7"/>
    <property type="match status" value="1"/>
</dbReference>
<evidence type="ECO:0000256" key="2">
    <source>
        <dbReference type="ARBA" id="ARBA00022630"/>
    </source>
</evidence>
<feature type="compositionally biased region" description="Basic and acidic residues" evidence="6">
    <location>
        <begin position="482"/>
        <end position="495"/>
    </location>
</feature>
<dbReference type="SUPFAM" id="SSF46934">
    <property type="entry name" value="UBA-like"/>
    <property type="match status" value="1"/>
</dbReference>
<feature type="compositionally biased region" description="Polar residues" evidence="6">
    <location>
        <begin position="121"/>
        <end position="134"/>
    </location>
</feature>
<feature type="compositionally biased region" description="Polar residues" evidence="6">
    <location>
        <begin position="182"/>
        <end position="194"/>
    </location>
</feature>
<feature type="compositionally biased region" description="Low complexity" evidence="6">
    <location>
        <begin position="736"/>
        <end position="746"/>
    </location>
</feature>
<dbReference type="SUPFAM" id="SSF46565">
    <property type="entry name" value="Chaperone J-domain"/>
    <property type="match status" value="1"/>
</dbReference>
<proteinExistence type="inferred from homology"/>
<protein>
    <recommendedName>
        <fullName evidence="7">UBA domain-containing protein</fullName>
    </recommendedName>
</protein>
<dbReference type="InterPro" id="IPR011990">
    <property type="entry name" value="TPR-like_helical_dom_sf"/>
</dbReference>
<dbReference type="SUPFAM" id="SSF48452">
    <property type="entry name" value="TPR-like"/>
    <property type="match status" value="1"/>
</dbReference>
<dbReference type="InterPro" id="IPR036188">
    <property type="entry name" value="FAD/NAD-bd_sf"/>
</dbReference>
<name>A0A1Y6LQM1_ZYMTR</name>
<dbReference type="PANTHER" id="PTHR13789:SF309">
    <property type="entry name" value="PUTATIVE (AFU_ORTHOLOGUE AFUA_6G14510)-RELATED"/>
    <property type="match status" value="1"/>
</dbReference>
<accession>A0A1Y6LQM1</accession>
<evidence type="ECO:0000256" key="1">
    <source>
        <dbReference type="ARBA" id="ARBA00007992"/>
    </source>
</evidence>
<dbReference type="Proteomes" id="UP000215453">
    <property type="component" value="Chromosome 8"/>
</dbReference>
<feature type="domain" description="UBA" evidence="7">
    <location>
        <begin position="256"/>
        <end position="297"/>
    </location>
</feature>
<keyword evidence="2" id="KW-0285">Flavoprotein</keyword>
<feature type="compositionally biased region" description="Basic and acidic residues" evidence="6">
    <location>
        <begin position="342"/>
        <end position="356"/>
    </location>
</feature>
<feature type="compositionally biased region" description="Polar residues" evidence="6">
    <location>
        <begin position="46"/>
        <end position="73"/>
    </location>
</feature>
<dbReference type="PRINTS" id="PR00420">
    <property type="entry name" value="RNGMNOXGNASE"/>
</dbReference>
<feature type="compositionally biased region" description="Polar residues" evidence="6">
    <location>
        <begin position="12"/>
        <end position="36"/>
    </location>
</feature>
<evidence type="ECO:0000256" key="6">
    <source>
        <dbReference type="SAM" id="MobiDB-lite"/>
    </source>
</evidence>
<feature type="compositionally biased region" description="Low complexity" evidence="6">
    <location>
        <begin position="402"/>
        <end position="414"/>
    </location>
</feature>
<dbReference type="EMBL" id="LT882683">
    <property type="protein sequence ID" value="SMY26635.1"/>
    <property type="molecule type" value="Genomic_DNA"/>
</dbReference>
<evidence type="ECO:0000256" key="3">
    <source>
        <dbReference type="ARBA" id="ARBA00022827"/>
    </source>
</evidence>
<sequence>MDDLLGEDWQKPSKQTSASTYNTYTSPTLNPTSAATSFAPFRTSPLPATNVSGSSTPQPISRPSSTLNGSTKPADQFGNLLSLKSQKAAAANNVSIQERQRQLVEEKRRQQEQQAQMWDTLGSSSGRGTPQLRTASPAVPQHSDETEDDILAAFNKAAPVDKASHFPPPSSQPVSGRGTPAAQGTATLKGTYTNDFDDDDDPFGLGSMPNQSNGHVPSTDDDDILGDLAKPVTERPPRRAPSPEVREPSPPVVSSDLPQSRAVAELVEMGFPADNAQIALAESGGNVQRAVGWLLQQAHEESRQKAKGEAPRRTRSPQQSARDQEPIPSWARQEPRNGSVPKRSDAKSPSNGEKDPAQVAQDLGSKLFKGANSLWKASQKQMAKTVAEFQQDRDSSQPKWMQDTSADTSRSSSQRRQEKRPAPRSQIDVTDEAAMLDMPRDKPSIPSKSNPERTADARQDLPERPLRQPAQPKFAQQAQPPQDKRPATKLSRQEVEQQSEQAYISPARRKRPTPKPEPPAEPEVDLFSPAPASKPLPAASAKPSPRSSQPTSVPVRPKAPSRVIPSVSASALASSSTHRKAGGEAFKRGDFASAHDSYTAALTPLPATHPIAIIVLSNRALTALKTGDAKTAVADADLALSVIGISMGVGETIDVGGGEGAKDMREFYGKALMRKAEALEHLERWGDAASTWRTAVEAGVGGAVSLKGKDRCEKAMAPKPVAAPKAIPKSKPPVKPAAKPATPSAASDAAVKKLRAANAAATREEDEKFALTDAVDARLVAWKGGKSDNLRALLQSLDSVLWEGAGWKKVGMSDLVMPNKVKIVYMKAIAKVHPDKIPQDATVEQRMVSASVFSTLNEAWDKFKKDNGAGLAGLAVATGLARKGHQVTVYERRIPAKQDEKWQRDSAAAERRWILDIWGMMEDLKEVTYGLRRVLKDTFRQSAIRHGAKILEGVNISTFDQNAPSITLDDGSVITCDLFVAADGSASRIRQALFPHHHGREVLNKTVWQISLPLDVVRKDDPLRGLLDEHHNVITVAPGRSIFASPSPSQNTYDLQLIDHEHTLEQDPNPTALNERVFDLEWVKSRFSDFDAATRKAIVSAESAFKWRLVEVFDLPSWSSENGEVIILGDAAHAMTPYSGQGTAMGLEDAAVLSELLTNASSGSDLRSLTKAYENLRRPRCETFLQLARAYGASWSAEDAEQIRRRNATWKRAHEQRHQPVRADSRAPPGSAAFGQWIEAYDVFEAVRRRTGEAEEDIQNLMPKGSFGIHADAGKPIYLAKCYAIGIWV</sequence>
<dbReference type="InterPro" id="IPR002938">
    <property type="entry name" value="FAD-bd"/>
</dbReference>
<gene>
    <name evidence="8" type="ORF">ZT1A5_G8079</name>
</gene>
<feature type="region of interest" description="Disordered" evidence="6">
    <location>
        <begin position="718"/>
        <end position="746"/>
    </location>
</feature>
<feature type="compositionally biased region" description="Low complexity" evidence="6">
    <location>
        <begin position="528"/>
        <end position="548"/>
    </location>
</feature>
<evidence type="ECO:0000256" key="4">
    <source>
        <dbReference type="ARBA" id="ARBA00023002"/>
    </source>
</evidence>
<feature type="compositionally biased region" description="Low complexity" evidence="6">
    <location>
        <begin position="468"/>
        <end position="481"/>
    </location>
</feature>
<evidence type="ECO:0000313" key="9">
    <source>
        <dbReference type="Proteomes" id="UP000215453"/>
    </source>
</evidence>
<dbReference type="SUPFAM" id="SSF51905">
    <property type="entry name" value="FAD/NAD(P)-binding domain"/>
    <property type="match status" value="1"/>
</dbReference>
<dbReference type="GO" id="GO:0004497">
    <property type="term" value="F:monooxygenase activity"/>
    <property type="evidence" value="ECO:0007669"/>
    <property type="project" value="UniProtKB-KW"/>
</dbReference>
<reference evidence="8 9" key="1">
    <citation type="submission" date="2016-10" db="EMBL/GenBank/DDBJ databases">
        <authorList>
            <person name="Varghese N."/>
        </authorList>
    </citation>
    <scope>NUCLEOTIDE SEQUENCE [LARGE SCALE GENOMIC DNA]</scope>
</reference>
<dbReference type="Pfam" id="PF01494">
    <property type="entry name" value="FAD_binding_3"/>
    <property type="match status" value="1"/>
</dbReference>
<feature type="region of interest" description="Disordered" evidence="6">
    <location>
        <begin position="90"/>
        <end position="259"/>
    </location>
</feature>
<feature type="region of interest" description="Disordered" evidence="6">
    <location>
        <begin position="1"/>
        <end position="77"/>
    </location>
</feature>
<feature type="compositionally biased region" description="Low complexity" evidence="6">
    <location>
        <begin position="566"/>
        <end position="576"/>
    </location>
</feature>
<dbReference type="InterPro" id="IPR015940">
    <property type="entry name" value="UBA"/>
</dbReference>
<dbReference type="Gene3D" id="1.25.40.10">
    <property type="entry name" value="Tetratricopeptide repeat domain"/>
    <property type="match status" value="1"/>
</dbReference>
<evidence type="ECO:0000313" key="8">
    <source>
        <dbReference type="EMBL" id="SMY26635.1"/>
    </source>
</evidence>
<keyword evidence="4" id="KW-0560">Oxidoreductase</keyword>
<dbReference type="PANTHER" id="PTHR13789">
    <property type="entry name" value="MONOOXYGENASE"/>
    <property type="match status" value="1"/>
</dbReference>
<organism evidence="8 9">
    <name type="scientific">Zymoseptoria tritici ST99CH_1A5</name>
    <dbReference type="NCBI Taxonomy" id="1276529"/>
    <lineage>
        <taxon>Eukaryota</taxon>
        <taxon>Fungi</taxon>
        <taxon>Dikarya</taxon>
        <taxon>Ascomycota</taxon>
        <taxon>Pezizomycotina</taxon>
        <taxon>Dothideomycetes</taxon>
        <taxon>Dothideomycetidae</taxon>
        <taxon>Mycosphaerellales</taxon>
        <taxon>Mycosphaerellaceae</taxon>
        <taxon>Zymoseptoria</taxon>
    </lineage>
</organism>
<feature type="compositionally biased region" description="Low complexity" evidence="6">
    <location>
        <begin position="718"/>
        <end position="729"/>
    </location>
</feature>
<dbReference type="InterPro" id="IPR050493">
    <property type="entry name" value="FAD-dep_Monooxygenase_BioMet"/>
</dbReference>